<evidence type="ECO:0000256" key="5">
    <source>
        <dbReference type="ARBA" id="ARBA00022989"/>
    </source>
</evidence>
<keyword evidence="3" id="KW-0812">Transmembrane</keyword>
<dbReference type="GO" id="GO:0023041">
    <property type="term" value="P:neuronal signal transduction"/>
    <property type="evidence" value="ECO:0007669"/>
    <property type="project" value="InterPro"/>
</dbReference>
<evidence type="ECO:0000256" key="9">
    <source>
        <dbReference type="SAM" id="MobiDB-lite"/>
    </source>
</evidence>
<evidence type="ECO:0000256" key="7">
    <source>
        <dbReference type="ARBA" id="ARBA00023242"/>
    </source>
</evidence>
<proteinExistence type="predicted"/>
<evidence type="ECO:0000256" key="3">
    <source>
        <dbReference type="ARBA" id="ARBA00022692"/>
    </source>
</evidence>
<evidence type="ECO:0000256" key="4">
    <source>
        <dbReference type="ARBA" id="ARBA00022824"/>
    </source>
</evidence>
<keyword evidence="4" id="KW-0256">Endoplasmic reticulum</keyword>
<keyword evidence="8" id="KW-0175">Coiled coil</keyword>
<evidence type="ECO:0000256" key="8">
    <source>
        <dbReference type="SAM" id="Coils"/>
    </source>
</evidence>
<evidence type="ECO:0000313" key="10">
    <source>
        <dbReference type="EMBL" id="GMT30122.1"/>
    </source>
</evidence>
<comment type="caution">
    <text evidence="10">The sequence shown here is derived from an EMBL/GenBank/DDBJ whole genome shotgun (WGS) entry which is preliminary data.</text>
</comment>
<feature type="coiled-coil region" evidence="8">
    <location>
        <begin position="171"/>
        <end position="205"/>
    </location>
</feature>
<dbReference type="Proteomes" id="UP001432322">
    <property type="component" value="Unassembled WGS sequence"/>
</dbReference>
<dbReference type="EMBL" id="BTSY01000005">
    <property type="protein sequence ID" value="GMT30122.1"/>
    <property type="molecule type" value="Genomic_DNA"/>
</dbReference>
<protein>
    <submittedName>
        <fullName evidence="10">Uncharacterized protein</fullName>
    </submittedName>
</protein>
<dbReference type="PANTHER" id="PTHR13289:SF6">
    <property type="entry name" value="MACOILIN"/>
    <property type="match status" value="1"/>
</dbReference>
<dbReference type="GO" id="GO:0008017">
    <property type="term" value="F:microtubule binding"/>
    <property type="evidence" value="ECO:0007669"/>
    <property type="project" value="TreeGrafter"/>
</dbReference>
<dbReference type="AlphaFoldDB" id="A0AAV5WGG5"/>
<feature type="compositionally biased region" description="Low complexity" evidence="9">
    <location>
        <begin position="19"/>
        <end position="30"/>
    </location>
</feature>
<gene>
    <name evidence="10" type="ORF">PFISCL1PPCAC_21419</name>
</gene>
<reference evidence="10" key="1">
    <citation type="submission" date="2023-10" db="EMBL/GenBank/DDBJ databases">
        <title>Genome assembly of Pristionchus species.</title>
        <authorList>
            <person name="Yoshida K."/>
            <person name="Sommer R.J."/>
        </authorList>
    </citation>
    <scope>NUCLEOTIDE SEQUENCE</scope>
    <source>
        <strain evidence="10">RS5133</strain>
    </source>
</reference>
<keyword evidence="7" id="KW-0539">Nucleus</keyword>
<dbReference type="GO" id="GO:0006935">
    <property type="term" value="P:chemotaxis"/>
    <property type="evidence" value="ECO:0007669"/>
    <property type="project" value="TreeGrafter"/>
</dbReference>
<dbReference type="GO" id="GO:0030867">
    <property type="term" value="C:rough endoplasmic reticulum membrane"/>
    <property type="evidence" value="ECO:0007669"/>
    <property type="project" value="UniProtKB-SubCell"/>
</dbReference>
<dbReference type="GO" id="GO:0031965">
    <property type="term" value="C:nuclear membrane"/>
    <property type="evidence" value="ECO:0007669"/>
    <property type="project" value="UniProtKB-SubCell"/>
</dbReference>
<evidence type="ECO:0000256" key="2">
    <source>
        <dbReference type="ARBA" id="ARBA00004269"/>
    </source>
</evidence>
<evidence type="ECO:0000313" key="11">
    <source>
        <dbReference type="Proteomes" id="UP001432322"/>
    </source>
</evidence>
<feature type="non-terminal residue" evidence="10">
    <location>
        <position position="1"/>
    </location>
</feature>
<organism evidence="10 11">
    <name type="scientific">Pristionchus fissidentatus</name>
    <dbReference type="NCBI Taxonomy" id="1538716"/>
    <lineage>
        <taxon>Eukaryota</taxon>
        <taxon>Metazoa</taxon>
        <taxon>Ecdysozoa</taxon>
        <taxon>Nematoda</taxon>
        <taxon>Chromadorea</taxon>
        <taxon>Rhabditida</taxon>
        <taxon>Rhabditina</taxon>
        <taxon>Diplogasteromorpha</taxon>
        <taxon>Diplogasteroidea</taxon>
        <taxon>Neodiplogasteridae</taxon>
        <taxon>Pristionchus</taxon>
    </lineage>
</organism>
<comment type="subcellular location">
    <subcellularLocation>
        <location evidence="1">Nucleus membrane</location>
        <topology evidence="1">Multi-pass membrane protein</topology>
    </subcellularLocation>
    <subcellularLocation>
        <location evidence="2">Rough endoplasmic reticulum membrane</location>
        <topology evidence="2">Multi-pass membrane protein</topology>
    </subcellularLocation>
</comment>
<keyword evidence="5" id="KW-1133">Transmembrane helix</keyword>
<dbReference type="InterPro" id="IPR019130">
    <property type="entry name" value="Macoilin"/>
</dbReference>
<keyword evidence="6" id="KW-0472">Membrane</keyword>
<evidence type="ECO:0000256" key="6">
    <source>
        <dbReference type="ARBA" id="ARBA00023136"/>
    </source>
</evidence>
<feature type="compositionally biased region" description="Polar residues" evidence="9">
    <location>
        <begin position="55"/>
        <end position="64"/>
    </location>
</feature>
<dbReference type="PANTHER" id="PTHR13289">
    <property type="entry name" value="PROTEIN PHOSPHATASE 1-BINDING PROTEIN BIFOCAL"/>
    <property type="match status" value="1"/>
</dbReference>
<feature type="region of interest" description="Disordered" evidence="9">
    <location>
        <begin position="19"/>
        <end position="115"/>
    </location>
</feature>
<keyword evidence="11" id="KW-1185">Reference proteome</keyword>
<sequence>QLHDGQHHTSVHTTLTTLQQQQNLQQHSTSPSRSAARKSYGIGGGRRVENGMFTDHSTSAANGRSRQENGRSNELGLLHSDHHDAAAAAAGRDISRQSSRTQHSEESERSTGGGTVAAAAAGRICGVECGKLVSECARLRSEVRQVRQAEEAARLHATNCSNGEKNSMAECSQMKGRIEQLVNKISSIERQRDQERSRAAVAERKAAESVLLQHIMTTRLAN</sequence>
<accession>A0AAV5WGG5</accession>
<evidence type="ECO:0000256" key="1">
    <source>
        <dbReference type="ARBA" id="ARBA00004232"/>
    </source>
</evidence>
<name>A0AAV5WGG5_9BILA</name>